<name>A0AAD9LKV8_9STRA</name>
<keyword evidence="2" id="KW-1185">Reference proteome</keyword>
<comment type="caution">
    <text evidence="1">The sequence shown here is derived from an EMBL/GenBank/DDBJ whole genome shotgun (WGS) entry which is preliminary data.</text>
</comment>
<evidence type="ECO:0000313" key="1">
    <source>
        <dbReference type="EMBL" id="KAK1940175.1"/>
    </source>
</evidence>
<organism evidence="1 2">
    <name type="scientific">Phytophthora citrophthora</name>
    <dbReference type="NCBI Taxonomy" id="4793"/>
    <lineage>
        <taxon>Eukaryota</taxon>
        <taxon>Sar</taxon>
        <taxon>Stramenopiles</taxon>
        <taxon>Oomycota</taxon>
        <taxon>Peronosporomycetes</taxon>
        <taxon>Peronosporales</taxon>
        <taxon>Peronosporaceae</taxon>
        <taxon>Phytophthora</taxon>
    </lineage>
</organism>
<evidence type="ECO:0000313" key="2">
    <source>
        <dbReference type="Proteomes" id="UP001259832"/>
    </source>
</evidence>
<dbReference type="Proteomes" id="UP001259832">
    <property type="component" value="Unassembled WGS sequence"/>
</dbReference>
<sequence>MYTSPIAMPQDSCWWLSSWKKLDQEWQASCARGQQQLAKVADSVQRTTYLTGEHWGTMADCVQLHDRATSRLWDLAHRCNKRLQDEVNNLADIYARMRHMLTEGQASALGEERRRRYEHLLIEVLGMYEHELMAKTLIASDMFECSKHETVTVYLASWQMQPHIDRLRLEEIEALIQNDSHYLPR</sequence>
<accession>A0AAD9LKV8</accession>
<protein>
    <submittedName>
        <fullName evidence="1">Uncharacterized protein</fullName>
    </submittedName>
</protein>
<dbReference type="EMBL" id="JASMQC010000015">
    <property type="protein sequence ID" value="KAK1940175.1"/>
    <property type="molecule type" value="Genomic_DNA"/>
</dbReference>
<reference evidence="1" key="1">
    <citation type="submission" date="2023-08" db="EMBL/GenBank/DDBJ databases">
        <title>Reference Genome Resource for the Citrus Pathogen Phytophthora citrophthora.</title>
        <authorList>
            <person name="Moller H."/>
            <person name="Coetzee B."/>
            <person name="Rose L.J."/>
            <person name="Van Niekerk J.M."/>
        </authorList>
    </citation>
    <scope>NUCLEOTIDE SEQUENCE</scope>
    <source>
        <strain evidence="1">STE-U-9442</strain>
    </source>
</reference>
<gene>
    <name evidence="1" type="ORF">P3T76_008498</name>
</gene>
<proteinExistence type="predicted"/>
<dbReference type="AlphaFoldDB" id="A0AAD9LKV8"/>